<name>A0A840WDH5_9ACTN</name>
<keyword evidence="3" id="KW-1185">Reference proteome</keyword>
<organism evidence="2 3">
    <name type="scientific">Nocardiopsis metallicus</name>
    <dbReference type="NCBI Taxonomy" id="179819"/>
    <lineage>
        <taxon>Bacteria</taxon>
        <taxon>Bacillati</taxon>
        <taxon>Actinomycetota</taxon>
        <taxon>Actinomycetes</taxon>
        <taxon>Streptosporangiales</taxon>
        <taxon>Nocardiopsidaceae</taxon>
        <taxon>Nocardiopsis</taxon>
    </lineage>
</organism>
<evidence type="ECO:0000313" key="3">
    <source>
        <dbReference type="Proteomes" id="UP000579647"/>
    </source>
</evidence>
<gene>
    <name evidence="2" type="ORF">HNR07_006197</name>
</gene>
<accession>A0A840WDH5</accession>
<comment type="caution">
    <text evidence="2">The sequence shown here is derived from an EMBL/GenBank/DDBJ whole genome shotgun (WGS) entry which is preliminary data.</text>
</comment>
<reference evidence="2 3" key="1">
    <citation type="submission" date="2020-08" db="EMBL/GenBank/DDBJ databases">
        <title>Sequencing the genomes of 1000 actinobacteria strains.</title>
        <authorList>
            <person name="Klenk H.-P."/>
        </authorList>
    </citation>
    <scope>NUCLEOTIDE SEQUENCE [LARGE SCALE GENOMIC DNA]</scope>
    <source>
        <strain evidence="2 3">DSM 44598</strain>
    </source>
</reference>
<dbReference type="Pfam" id="PF04149">
    <property type="entry name" value="DUF397"/>
    <property type="match status" value="1"/>
</dbReference>
<evidence type="ECO:0000259" key="1">
    <source>
        <dbReference type="Pfam" id="PF04149"/>
    </source>
</evidence>
<sequence length="62" mass="6701">MHSVPTDLFFRKSSYSQPQGGNCVEVAELPTGAAVRDTQNRAAGHLAFESQEWAALLSAVRP</sequence>
<dbReference type="Proteomes" id="UP000579647">
    <property type="component" value="Unassembled WGS sequence"/>
</dbReference>
<dbReference type="InterPro" id="IPR007278">
    <property type="entry name" value="DUF397"/>
</dbReference>
<evidence type="ECO:0000313" key="2">
    <source>
        <dbReference type="EMBL" id="MBB5495060.1"/>
    </source>
</evidence>
<dbReference type="AlphaFoldDB" id="A0A840WDH5"/>
<protein>
    <recommendedName>
        <fullName evidence="1">DUF397 domain-containing protein</fullName>
    </recommendedName>
</protein>
<dbReference type="EMBL" id="JACHDO010000001">
    <property type="protein sequence ID" value="MBB5495060.1"/>
    <property type="molecule type" value="Genomic_DNA"/>
</dbReference>
<dbReference type="RefSeq" id="WP_184369405.1">
    <property type="nucleotide sequence ID" value="NZ_BAAAKM010000143.1"/>
</dbReference>
<feature type="domain" description="DUF397" evidence="1">
    <location>
        <begin position="10"/>
        <end position="61"/>
    </location>
</feature>
<proteinExistence type="predicted"/>